<proteinExistence type="predicted"/>
<dbReference type="EMBL" id="CAJFDH010000005">
    <property type="protein sequence ID" value="CAD5225971.1"/>
    <property type="molecule type" value="Genomic_DNA"/>
</dbReference>
<dbReference type="AlphaFoldDB" id="A0A811LEH8"/>
<feature type="region of interest" description="Disordered" evidence="1">
    <location>
        <begin position="148"/>
        <end position="168"/>
    </location>
</feature>
<reference evidence="2" key="1">
    <citation type="submission" date="2020-09" db="EMBL/GenBank/DDBJ databases">
        <authorList>
            <person name="Kikuchi T."/>
        </authorList>
    </citation>
    <scope>NUCLEOTIDE SEQUENCE</scope>
    <source>
        <strain evidence="2">SH1</strain>
    </source>
</reference>
<keyword evidence="3" id="KW-1185">Reference proteome</keyword>
<sequence length="474" mass="52721">MSKNEVKLKKTQPPVRRSSGMLKTKEVTEIPADRRVLRTYTGTSEYRKGFYDIYVKPSSSSPDEAAIQTAVIQCKLCNMLMRNEGGHIKNHAVHTCSARKDRVPKKPKNYNPLKSANYNSLVHPCLEDSIASLAHHNLASLAEHAQLCSSPESSPNKSTENIDPKKLASESLVKSEILESKVDSEGTNWTKNELQGMKSDFLTPKFEIQKQEHQNQKPDNTFELANFLKDQALVMFINQLAQTSTINNQPVQNSTINIQSAQNSTFSNQPAGTKRKLSDCDSKEVKKPRLISTTRRKMRQNMLRTKDMEKISRDRFVLRPYNGTSEYRKQFFDVWVKPSASESDESAVETAVIQCKNCSRIMSNEGGHIKSHVQSACKGQPDSRTSPNLSKSTTNAPNLVNSGINSAKTVPTGQEENNAVLQLLLLQQLSQLQQPQPVDNVASDLLAQILNAEPAPAAPLFPLNSLSALLGTQF</sequence>
<dbReference type="Proteomes" id="UP000783686">
    <property type="component" value="Unassembled WGS sequence"/>
</dbReference>
<dbReference type="PANTHER" id="PTHR37432">
    <property type="entry name" value="PROTEIN CBG21304"/>
    <property type="match status" value="1"/>
</dbReference>
<feature type="region of interest" description="Disordered" evidence="1">
    <location>
        <begin position="374"/>
        <end position="402"/>
    </location>
</feature>
<feature type="compositionally biased region" description="Basic and acidic residues" evidence="1">
    <location>
        <begin position="276"/>
        <end position="286"/>
    </location>
</feature>
<accession>A0A811LEH8</accession>
<evidence type="ECO:0000256" key="1">
    <source>
        <dbReference type="SAM" id="MobiDB-lite"/>
    </source>
</evidence>
<protein>
    <submittedName>
        <fullName evidence="2">Uncharacterized protein</fullName>
    </submittedName>
</protein>
<dbReference type="EMBL" id="CAJFCW020000005">
    <property type="protein sequence ID" value="CAG9121555.1"/>
    <property type="molecule type" value="Genomic_DNA"/>
</dbReference>
<dbReference type="OrthoDB" id="10482753at2759"/>
<feature type="compositionally biased region" description="Polar residues" evidence="1">
    <location>
        <begin position="148"/>
        <end position="159"/>
    </location>
</feature>
<feature type="compositionally biased region" description="Polar residues" evidence="1">
    <location>
        <begin position="382"/>
        <end position="402"/>
    </location>
</feature>
<name>A0A811LEH8_9BILA</name>
<evidence type="ECO:0000313" key="3">
    <source>
        <dbReference type="Proteomes" id="UP000614601"/>
    </source>
</evidence>
<organism evidence="2 3">
    <name type="scientific">Bursaphelenchus okinawaensis</name>
    <dbReference type="NCBI Taxonomy" id="465554"/>
    <lineage>
        <taxon>Eukaryota</taxon>
        <taxon>Metazoa</taxon>
        <taxon>Ecdysozoa</taxon>
        <taxon>Nematoda</taxon>
        <taxon>Chromadorea</taxon>
        <taxon>Rhabditida</taxon>
        <taxon>Tylenchina</taxon>
        <taxon>Tylenchomorpha</taxon>
        <taxon>Aphelenchoidea</taxon>
        <taxon>Aphelenchoididae</taxon>
        <taxon>Bursaphelenchus</taxon>
    </lineage>
</organism>
<dbReference type="Proteomes" id="UP000614601">
    <property type="component" value="Unassembled WGS sequence"/>
</dbReference>
<feature type="region of interest" description="Disordered" evidence="1">
    <location>
        <begin position="263"/>
        <end position="286"/>
    </location>
</feature>
<comment type="caution">
    <text evidence="2">The sequence shown here is derived from an EMBL/GenBank/DDBJ whole genome shotgun (WGS) entry which is preliminary data.</text>
</comment>
<evidence type="ECO:0000313" key="2">
    <source>
        <dbReference type="EMBL" id="CAD5225971.1"/>
    </source>
</evidence>
<gene>
    <name evidence="2" type="ORF">BOKJ2_LOCUS11844</name>
</gene>
<dbReference type="PANTHER" id="PTHR37432:SF1">
    <property type="entry name" value="HAT C-TERMINAL DIMERISATION DOMAIN-CONTAINING PROTEIN-RELATED"/>
    <property type="match status" value="1"/>
</dbReference>
<feature type="region of interest" description="Disordered" evidence="1">
    <location>
        <begin position="1"/>
        <end position="21"/>
    </location>
</feature>